<dbReference type="InterPro" id="IPR046469">
    <property type="entry name" value="SAM_HAT_N"/>
</dbReference>
<dbReference type="EMBL" id="BARW01035396">
    <property type="protein sequence ID" value="GAJ20052.1"/>
    <property type="molecule type" value="Genomic_DNA"/>
</dbReference>
<evidence type="ECO:0000313" key="2">
    <source>
        <dbReference type="EMBL" id="GAJ20052.1"/>
    </source>
</evidence>
<protein>
    <recommendedName>
        <fullName evidence="1">S-adenosyl-l-methionine hydroxide adenosyltransferase N-terminal domain-containing protein</fullName>
    </recommendedName>
</protein>
<dbReference type="SUPFAM" id="SSF102522">
    <property type="entry name" value="Bacterial fluorinating enzyme, N-terminal domain"/>
    <property type="match status" value="1"/>
</dbReference>
<reference evidence="2" key="1">
    <citation type="journal article" date="2014" name="Front. Microbiol.">
        <title>High frequency of phylogenetically diverse reductive dehalogenase-homologous genes in deep subseafloor sedimentary metagenomes.</title>
        <authorList>
            <person name="Kawai M."/>
            <person name="Futagami T."/>
            <person name="Toyoda A."/>
            <person name="Takaki Y."/>
            <person name="Nishi S."/>
            <person name="Hori S."/>
            <person name="Arai W."/>
            <person name="Tsubouchi T."/>
            <person name="Morono Y."/>
            <person name="Uchiyama I."/>
            <person name="Ito T."/>
            <person name="Fujiyama A."/>
            <person name="Inagaki F."/>
            <person name="Takami H."/>
        </authorList>
    </citation>
    <scope>NUCLEOTIDE SEQUENCE</scope>
    <source>
        <strain evidence="2">Expedition CK06-06</strain>
    </source>
</reference>
<comment type="caution">
    <text evidence="2">The sequence shown here is derived from an EMBL/GenBank/DDBJ whole genome shotgun (WGS) entry which is preliminary data.</text>
</comment>
<evidence type="ECO:0000259" key="1">
    <source>
        <dbReference type="Pfam" id="PF01887"/>
    </source>
</evidence>
<accession>X1VL80</accession>
<dbReference type="Pfam" id="PF01887">
    <property type="entry name" value="SAM_HAT_N"/>
    <property type="match status" value="1"/>
</dbReference>
<dbReference type="InterPro" id="IPR002747">
    <property type="entry name" value="SAM_OH_AdoTrfase"/>
</dbReference>
<organism evidence="2">
    <name type="scientific">marine sediment metagenome</name>
    <dbReference type="NCBI Taxonomy" id="412755"/>
    <lineage>
        <taxon>unclassified sequences</taxon>
        <taxon>metagenomes</taxon>
        <taxon>ecological metagenomes</taxon>
    </lineage>
</organism>
<dbReference type="PANTHER" id="PTHR35092">
    <property type="entry name" value="CHLORINASE MJ1651"/>
    <property type="match status" value="1"/>
</dbReference>
<sequence>MSAIITLTTDLGLTDAYVAAMKGVIFGINPEAKLIDICHTIKPQNIPQAAFVLSTAYQFFPEKTIHLVVVDPGVGTERRAIILRTPSADFVAPDNGVLSYVLQQCKSVKGRLINNRQQVELKPGMEAVSITKPQFWRSPVSPTFHGRDIFAPVAARLSLGFPPIDFGEAITSVTMLPLPHPYQAPDGSL</sequence>
<dbReference type="Gene3D" id="3.40.50.10790">
    <property type="entry name" value="S-adenosyl-l-methionine hydroxide adenosyltransferase, N-terminal"/>
    <property type="match status" value="1"/>
</dbReference>
<gene>
    <name evidence="2" type="ORF">S12H4_55213</name>
</gene>
<dbReference type="PANTHER" id="PTHR35092:SF1">
    <property type="entry name" value="CHLORINASE MJ1651"/>
    <property type="match status" value="1"/>
</dbReference>
<name>X1VL80_9ZZZZ</name>
<dbReference type="AlphaFoldDB" id="X1VL80"/>
<dbReference type="InterPro" id="IPR023228">
    <property type="entry name" value="SAM_OH_AdoTrfase_N_sf"/>
</dbReference>
<proteinExistence type="predicted"/>
<feature type="non-terminal residue" evidence="2">
    <location>
        <position position="189"/>
    </location>
</feature>
<feature type="domain" description="S-adenosyl-l-methionine hydroxide adenosyltransferase N-terminal" evidence="1">
    <location>
        <begin position="5"/>
        <end position="163"/>
    </location>
</feature>